<comment type="catalytic activity">
    <reaction evidence="13">
        <text>a 2,3-saturated acyl-[ACP] + NAD(+) = a (2E)-enoyl-[ACP] + NADH + H(+)</text>
        <dbReference type="Rhea" id="RHEA:10240"/>
        <dbReference type="Rhea" id="RHEA-COMP:9925"/>
        <dbReference type="Rhea" id="RHEA-COMP:9926"/>
        <dbReference type="ChEBI" id="CHEBI:15378"/>
        <dbReference type="ChEBI" id="CHEBI:57540"/>
        <dbReference type="ChEBI" id="CHEBI:57945"/>
        <dbReference type="ChEBI" id="CHEBI:78784"/>
        <dbReference type="ChEBI" id="CHEBI:78785"/>
        <dbReference type="EC" id="1.3.1.9"/>
    </reaction>
</comment>
<feature type="active site" description="For acetyltransferase activity" evidence="15">
    <location>
        <position position="5"/>
    </location>
</feature>
<dbReference type="InterPro" id="IPR013785">
    <property type="entry name" value="Aldolase_TIM"/>
</dbReference>
<dbReference type="EMBL" id="CP069023">
    <property type="protein sequence ID" value="QRC91607.1"/>
    <property type="molecule type" value="Genomic_DNA"/>
</dbReference>
<dbReference type="Gene3D" id="3.20.20.70">
    <property type="entry name" value="Aldolase class I"/>
    <property type="match status" value="1"/>
</dbReference>
<dbReference type="Gene3D" id="3.40.366.10">
    <property type="entry name" value="Malonyl-Coenzyme A Acyl Carrier Protein, domain 2"/>
    <property type="match status" value="2"/>
</dbReference>
<evidence type="ECO:0000256" key="6">
    <source>
        <dbReference type="ARBA" id="ARBA00023002"/>
    </source>
</evidence>
<keyword evidence="6" id="KW-0560">Oxidoreductase</keyword>
<dbReference type="InterPro" id="IPR050830">
    <property type="entry name" value="Fungal_FAS"/>
</dbReference>
<dbReference type="OrthoDB" id="5417908at2759"/>
<dbReference type="VEuPathDB" id="FungiDB:JI435_011080"/>
<evidence type="ECO:0000256" key="2">
    <source>
        <dbReference type="ARBA" id="ARBA00010009"/>
    </source>
</evidence>
<dbReference type="SMART" id="SM00827">
    <property type="entry name" value="PKS_AT"/>
    <property type="match status" value="1"/>
</dbReference>
<evidence type="ECO:0000256" key="14">
    <source>
        <dbReference type="ARBA" id="ARBA00048835"/>
    </source>
</evidence>
<evidence type="ECO:0000256" key="15">
    <source>
        <dbReference type="PIRSR" id="PIRSR005562-1"/>
    </source>
</evidence>
<keyword evidence="7" id="KW-0520">NAD</keyword>
<evidence type="ECO:0000256" key="1">
    <source>
        <dbReference type="ARBA" id="ARBA00001055"/>
    </source>
</evidence>
<dbReference type="CDD" id="cd03447">
    <property type="entry name" value="FAS_MaoC"/>
    <property type="match status" value="1"/>
</dbReference>
<dbReference type="Gene3D" id="3.30.70.3320">
    <property type="match status" value="1"/>
</dbReference>
<dbReference type="Gene3D" id="3.30.70.3330">
    <property type="match status" value="1"/>
</dbReference>
<dbReference type="Pfam" id="PF01575">
    <property type="entry name" value="MaoC_dehydratas"/>
    <property type="match status" value="1"/>
</dbReference>
<evidence type="ECO:0000256" key="7">
    <source>
        <dbReference type="ARBA" id="ARBA00023027"/>
    </source>
</evidence>
<dbReference type="InterPro" id="IPR016452">
    <property type="entry name" value="Fas1/AflB-like"/>
</dbReference>
<dbReference type="FunFam" id="3.20.20.70:FF:000078">
    <property type="entry name" value="Fatty acid synthase beta subunit dehydratase"/>
    <property type="match status" value="1"/>
</dbReference>
<accession>A0A7U2ERS4</accession>
<dbReference type="GO" id="GO:0004313">
    <property type="term" value="F:[acyl-carrier-protein] S-acetyltransferase activity"/>
    <property type="evidence" value="ECO:0007669"/>
    <property type="project" value="UniProtKB-EC"/>
</dbReference>
<dbReference type="PRINTS" id="PR01483">
    <property type="entry name" value="FASYNTHASE"/>
</dbReference>
<dbReference type="GO" id="GO:0006633">
    <property type="term" value="P:fatty acid biosynthetic process"/>
    <property type="evidence" value="ECO:0007669"/>
    <property type="project" value="InterPro"/>
</dbReference>
<comment type="catalytic activity">
    <reaction evidence="1">
        <text>a (3R)-hydroxyacyl-[ACP] = a (2E)-enoyl-[ACP] + H2O</text>
        <dbReference type="Rhea" id="RHEA:13097"/>
        <dbReference type="Rhea" id="RHEA-COMP:9925"/>
        <dbReference type="Rhea" id="RHEA-COMP:9945"/>
        <dbReference type="ChEBI" id="CHEBI:15377"/>
        <dbReference type="ChEBI" id="CHEBI:78784"/>
        <dbReference type="ChEBI" id="CHEBI:78827"/>
        <dbReference type="EC" id="4.2.1.59"/>
    </reaction>
</comment>
<evidence type="ECO:0000256" key="5">
    <source>
        <dbReference type="ARBA" id="ARBA00022857"/>
    </source>
</evidence>
<evidence type="ECO:0000313" key="18">
    <source>
        <dbReference type="Proteomes" id="UP000663193"/>
    </source>
</evidence>
<dbReference type="InterPro" id="IPR013565">
    <property type="entry name" value="Fas1/AflB-like_central"/>
</dbReference>
<feature type="domain" description="Malonyl-CoA:ACP transacylase (MAT)" evidence="16">
    <location>
        <begin position="1405"/>
        <end position="1767"/>
    </location>
</feature>
<dbReference type="InterPro" id="IPR040883">
    <property type="entry name" value="FAS_meander"/>
</dbReference>
<keyword evidence="3" id="KW-0808">Transferase</keyword>
<evidence type="ECO:0000259" key="16">
    <source>
        <dbReference type="SMART" id="SM00827"/>
    </source>
</evidence>
<comment type="catalytic activity">
    <reaction evidence="10">
        <text>acetyl-CoA + n malonyl-CoA + 2n NADPH + 4n H(+) = a long-chain-acyl-CoA + n CoA + n CO2 + 2n NADP(+).</text>
        <dbReference type="EC" id="2.3.1.86"/>
    </reaction>
</comment>
<dbReference type="PANTHER" id="PTHR10982:SF21">
    <property type="entry name" value="FATTY ACID SYNTHASE SUBUNIT BETA"/>
    <property type="match status" value="1"/>
</dbReference>
<keyword evidence="9" id="KW-0511">Multifunctional enzyme</keyword>
<dbReference type="GO" id="GO:0004321">
    <property type="term" value="F:fatty-acyl-CoA synthase activity"/>
    <property type="evidence" value="ECO:0007669"/>
    <property type="project" value="UniProtKB-EC"/>
</dbReference>
<dbReference type="InterPro" id="IPR029069">
    <property type="entry name" value="HotDog_dom_sf"/>
</dbReference>
<evidence type="ECO:0000256" key="3">
    <source>
        <dbReference type="ARBA" id="ARBA00022679"/>
    </source>
</evidence>
<dbReference type="Pfam" id="PF00698">
    <property type="entry name" value="Acyl_transf_1"/>
    <property type="match status" value="1"/>
</dbReference>
<dbReference type="GO" id="GO:0005835">
    <property type="term" value="C:fatty acid synthase complex"/>
    <property type="evidence" value="ECO:0007669"/>
    <property type="project" value="InterPro"/>
</dbReference>
<evidence type="ECO:0000256" key="10">
    <source>
        <dbReference type="ARBA" id="ARBA00048237"/>
    </source>
</evidence>
<comment type="similarity">
    <text evidence="2">Belongs to the fungal fatty acid synthetase subunit beta family.</text>
</comment>
<evidence type="ECO:0000256" key="4">
    <source>
        <dbReference type="ARBA" id="ARBA00022801"/>
    </source>
</evidence>
<dbReference type="InterPro" id="IPR003965">
    <property type="entry name" value="Fatty_acid_synthase"/>
</dbReference>
<dbReference type="GO" id="GO:0016297">
    <property type="term" value="F:fatty acyl-[ACP] hydrolase activity"/>
    <property type="evidence" value="ECO:0007669"/>
    <property type="project" value="UniProtKB-EC"/>
</dbReference>
<evidence type="ECO:0000256" key="13">
    <source>
        <dbReference type="ARBA" id="ARBA00048572"/>
    </source>
</evidence>
<dbReference type="InterPro" id="IPR002539">
    <property type="entry name" value="MaoC-like_dom"/>
</dbReference>
<keyword evidence="8" id="KW-0456">Lyase</keyword>
<keyword evidence="18" id="KW-1185">Reference proteome</keyword>
<evidence type="ECO:0000256" key="11">
    <source>
        <dbReference type="ARBA" id="ARBA00048462"/>
    </source>
</evidence>
<feature type="active site" description="For malonyltransferase activity" evidence="15">
    <location>
        <position position="1545"/>
    </location>
</feature>
<dbReference type="SUPFAM" id="SSF52151">
    <property type="entry name" value="FabD/lysophospholipase-like"/>
    <property type="match status" value="2"/>
</dbReference>
<dbReference type="Gene3D" id="3.10.129.10">
    <property type="entry name" value="Hotdog Thioesterase"/>
    <property type="match status" value="1"/>
</dbReference>
<gene>
    <name evidence="17" type="ORF">JI435_011080</name>
</gene>
<organism evidence="17 18">
    <name type="scientific">Phaeosphaeria nodorum (strain SN15 / ATCC MYA-4574 / FGSC 10173)</name>
    <name type="common">Glume blotch fungus</name>
    <name type="synonym">Parastagonospora nodorum</name>
    <dbReference type="NCBI Taxonomy" id="321614"/>
    <lineage>
        <taxon>Eukaryota</taxon>
        <taxon>Fungi</taxon>
        <taxon>Dikarya</taxon>
        <taxon>Ascomycota</taxon>
        <taxon>Pezizomycotina</taxon>
        <taxon>Dothideomycetes</taxon>
        <taxon>Pleosporomycetidae</taxon>
        <taxon>Pleosporales</taxon>
        <taxon>Pleosporineae</taxon>
        <taxon>Phaeosphaeriaceae</taxon>
        <taxon>Parastagonospora</taxon>
    </lineage>
</organism>
<dbReference type="InterPro" id="IPR014043">
    <property type="entry name" value="Acyl_transferase_dom"/>
</dbReference>
<comment type="catalytic activity">
    <reaction evidence="14">
        <text>holo-[ACP] + acetyl-CoA = acetyl-[ACP] + CoA</text>
        <dbReference type="Rhea" id="RHEA:41788"/>
        <dbReference type="Rhea" id="RHEA-COMP:9621"/>
        <dbReference type="Rhea" id="RHEA-COMP:9685"/>
        <dbReference type="ChEBI" id="CHEBI:57287"/>
        <dbReference type="ChEBI" id="CHEBI:57288"/>
        <dbReference type="ChEBI" id="CHEBI:64479"/>
        <dbReference type="ChEBI" id="CHEBI:78446"/>
        <dbReference type="EC" id="2.3.1.38"/>
    </reaction>
</comment>
<dbReference type="Gene3D" id="1.20.930.70">
    <property type="match status" value="1"/>
</dbReference>
<protein>
    <recommendedName>
        <fullName evidence="16">Malonyl-CoA:ACP transacylase (MAT) domain-containing protein</fullName>
    </recommendedName>
</protein>
<comment type="catalytic activity">
    <reaction evidence="12">
        <text>(9Z)-octadecenoyl-[ACP] + H2O = (9Z)-octadecenoate + holo-[ACP] + H(+)</text>
        <dbReference type="Rhea" id="RHEA:15057"/>
        <dbReference type="Rhea" id="RHEA-COMP:9685"/>
        <dbReference type="Rhea" id="RHEA-COMP:9924"/>
        <dbReference type="ChEBI" id="CHEBI:15377"/>
        <dbReference type="ChEBI" id="CHEBI:15378"/>
        <dbReference type="ChEBI" id="CHEBI:30823"/>
        <dbReference type="ChEBI" id="CHEBI:64479"/>
        <dbReference type="ChEBI" id="CHEBI:78783"/>
        <dbReference type="EC" id="3.1.2.14"/>
    </reaction>
</comment>
<dbReference type="Gene3D" id="3.30.1120.100">
    <property type="match status" value="1"/>
</dbReference>
<proteinExistence type="inferred from homology"/>
<keyword evidence="5" id="KW-0521">NADP</keyword>
<dbReference type="GO" id="GO:0004318">
    <property type="term" value="F:enoyl-[acyl-carrier-protein] reductase (NADH) activity"/>
    <property type="evidence" value="ECO:0007669"/>
    <property type="project" value="UniProtKB-EC"/>
</dbReference>
<dbReference type="PIRSF" id="PIRSF005562">
    <property type="entry name" value="FAS_yeast_beta"/>
    <property type="match status" value="1"/>
</dbReference>
<dbReference type="InterPro" id="IPR032088">
    <property type="entry name" value="SAT"/>
</dbReference>
<name>A0A7U2ERS4_PHANO</name>
<dbReference type="FunFam" id="1.20.930.70:FF:000001">
    <property type="entry name" value="Fatty acid synthase beta subunit dehydratase"/>
    <property type="match status" value="1"/>
</dbReference>
<dbReference type="SUPFAM" id="SSF54637">
    <property type="entry name" value="Thioesterase/thiol ester dehydrase-isomerase"/>
    <property type="match status" value="1"/>
</dbReference>
<evidence type="ECO:0000256" key="9">
    <source>
        <dbReference type="ARBA" id="ARBA00023268"/>
    </source>
</evidence>
<dbReference type="Pfam" id="PF16073">
    <property type="entry name" value="SAT"/>
    <property type="match status" value="1"/>
</dbReference>
<dbReference type="GO" id="GO:0004312">
    <property type="term" value="F:fatty acid synthase activity"/>
    <property type="evidence" value="ECO:0007669"/>
    <property type="project" value="InterPro"/>
</dbReference>
<comment type="catalytic activity">
    <reaction evidence="11">
        <text>holo-[ACP] + malonyl-CoA = malonyl-[ACP] + CoA</text>
        <dbReference type="Rhea" id="RHEA:41792"/>
        <dbReference type="Rhea" id="RHEA-COMP:9623"/>
        <dbReference type="Rhea" id="RHEA-COMP:9685"/>
        <dbReference type="ChEBI" id="CHEBI:57287"/>
        <dbReference type="ChEBI" id="CHEBI:57384"/>
        <dbReference type="ChEBI" id="CHEBI:64479"/>
        <dbReference type="ChEBI" id="CHEBI:78449"/>
        <dbReference type="EC" id="2.3.1.39"/>
    </reaction>
</comment>
<dbReference type="Gene3D" id="6.10.60.10">
    <property type="match status" value="1"/>
</dbReference>
<keyword evidence="4" id="KW-0378">Hydrolase</keyword>
<sequence>MTGHSQGIVVAAALSTTTTLESLHCALVQALTVLFEIGVSAQEAAPNVDISSSITAETIKNGEGSPTPMLNVAGCKMDRLQSYIDEINYFLDESQRVSIALINGRTNFVVSGPTLSVCALARKLRRLKAAPEQNQDKTPFSSRRPEFSLQFLPITAPFHTAYFSNTVPVVVAALESVQICPSSFRVPVYHTHTGHDLRDSEAQSIVPDLVKMILCEVDDLPLSTRFQAATHVVDFGPGGMSGVGSLLLRNKEGTGLRVILAGLAESSIPELGDIAELLSDMPIFGANWAAKYSPQLVRTKEGFQIRNKMTRLLGLPPCMVGGMTPTTASWDFVGAIISAGYHAEVAAGGLHTAEDFNNTIKSLASSIPSGRGICINIIYASPRQIRWQLPLIRKLRSEGFPIDGITFGAGVPSTESLREYLDIGLRYLAFKPGSATAIDQVIAIARANPDVPIVLQWTSGRGGGHHSYEDFHDLIIKTYAKIRRCDNIVLLAGSGFGGAADTYPYLSGNWSSRFGLQPMPFDGVLFGSRMMVAKEAHTSQGAKEAIVAAPGINEEASWEQSYRNPVGGIITVNSEMGEPIHKLATRGVLLWRELDDKVFSISDRAQRIQKLMEMKPYIIERLNKDFQKVWFGLDSQGIAVDLEDMTYAEIIGRLIQLCYIKTESRWIDKGYKQLTADFIRQTYSRLQCSASAEIDMEQPLQGLQEVMVCCKIAEKEVVTYSDARYFILLCKRQGQKPPPFIPALDEDFETWFKKDSLWQSEDLAAVVDEDAGRICILQGPVAARYSKKINEPVAEILGDICQQHISQILRDAYNSDETLIPSDGTVLRLGKPAQHTDVPSCCRVSRQGSETIYYIDETASQERLPHMDGWTRALLGAERSWLSALVMSEDIMRDKIVIPNPIRRALAPLPGMQVVVAHATVPSALSLVVYENASNGLPSLEIRKKGDLIFVTVFVHDSVVGNILSLSFRFAHRPDTPLHPICEISEGRNKMLRNFYDRLWFGSEVCRAEPDTSELNLSKLVVESHPTKISLSSVQAFMDSIESPEGRGIFKDVVPLDHCIVVAWEAMMRATFAGAIGCDFLSLVHLSNRFTLLSEKPLGICDKVTSTAEIRAVRNLLSGRSVEVVATITRDGLPAVEITSEFLFRGTYTDFSVCFEKRKEPKMVLTIDHVADISVLQSKKWVSLEPDFDRKLLLGQRLVFDLHTLAHFASATTHRRLQVSGRIFIEDPGTKSSRVVGHVDYQSTNATSSNPVIDYLNRCGTRMDARNPLPTPQILGDQETLSISTPGDNNAYARASGDFNPIHVSQTVARYANLPGPITHGMYTSAALRQVVEKAARCSDQVHMRSFKTSFVNMGFPNSVLDVQIHHIAMKDGLRVLSFQAIDSENRQVVVEGEAEVDQLLTAYVFTGQGSQKEDMGMDLYATSEVARQVWDEADRFYSDTYGFCISDIVKRNPKQLTIFFGGRKGKKLRENYMTMMVESIDGQPERFFKSIKPTTTSYTFQHNAGLLFSTEFAQPALTVMERAQFLHLKDQGLVTTTALFAGHSLGEYTSLSTIGNIMSFQNLLSVVFYRGLTMRSAVKRDGQGRSKFAMVAVNPSRANTTAAVLLKVVTTIVSALPEDLLEIVNYNVETQQYVAAGTLSALSCLGDVMDYVSKNRKLCPEEMATFIASRTAFIMDQMPTLTRGVATIPLEGIDVPFHSSFLLPKMSAFRRVLQQYIEPGAINSERLVGKYISNVTGKPFDITHEGISSLHELTGSIVLEKLLAEMKP</sequence>
<dbReference type="GO" id="GO:0019171">
    <property type="term" value="F:(3R)-hydroxyacyl-[acyl-carrier-protein] dehydratase activity"/>
    <property type="evidence" value="ECO:0007669"/>
    <property type="project" value="UniProtKB-EC"/>
</dbReference>
<dbReference type="GO" id="GO:0004314">
    <property type="term" value="F:[acyl-carrier-protein] S-malonyltransferase activity"/>
    <property type="evidence" value="ECO:0007669"/>
    <property type="project" value="UniProtKB-EC"/>
</dbReference>
<dbReference type="Proteomes" id="UP000663193">
    <property type="component" value="Chromosome 1"/>
</dbReference>
<dbReference type="Pfam" id="PF08354">
    <property type="entry name" value="Fas1-AflB-like_hel"/>
    <property type="match status" value="1"/>
</dbReference>
<dbReference type="Pfam" id="PF22235">
    <property type="entry name" value="FAS1_thioest_ins"/>
    <property type="match status" value="1"/>
</dbReference>
<dbReference type="InterPro" id="IPR001227">
    <property type="entry name" value="Ac_transferase_dom_sf"/>
</dbReference>
<dbReference type="InterPro" id="IPR016035">
    <property type="entry name" value="Acyl_Trfase/lysoPLipase"/>
</dbReference>
<evidence type="ECO:0000256" key="12">
    <source>
        <dbReference type="ARBA" id="ARBA00048536"/>
    </source>
</evidence>
<reference evidence="18" key="1">
    <citation type="journal article" date="2021" name="BMC Genomics">
        <title>Chromosome-level genome assembly and manually-curated proteome of model necrotroph Parastagonospora nodorum Sn15 reveals a genome-wide trove of candidate effector homologs, and redundancy of virulence-related functions within an accessory chromosome.</title>
        <authorList>
            <person name="Bertazzoni S."/>
            <person name="Jones D.A.B."/>
            <person name="Phan H.T."/>
            <person name="Tan K.-C."/>
            <person name="Hane J.K."/>
        </authorList>
    </citation>
    <scope>NUCLEOTIDE SEQUENCE [LARGE SCALE GENOMIC DNA]</scope>
    <source>
        <strain evidence="18">SN15 / ATCC MYA-4574 / FGSC 10173)</strain>
    </source>
</reference>
<evidence type="ECO:0000313" key="17">
    <source>
        <dbReference type="EMBL" id="QRC91607.1"/>
    </source>
</evidence>
<evidence type="ECO:0000256" key="8">
    <source>
        <dbReference type="ARBA" id="ARBA00023239"/>
    </source>
</evidence>
<dbReference type="Pfam" id="PF17951">
    <property type="entry name" value="FAS_meander"/>
    <property type="match status" value="1"/>
</dbReference>
<dbReference type="PANTHER" id="PTHR10982">
    <property type="entry name" value="MALONYL COA-ACYL CARRIER PROTEIN TRANSACYLASE"/>
    <property type="match status" value="1"/>
</dbReference>